<accession>A0A3D9FQF5</accession>
<gene>
    <name evidence="1" type="ORF">BD847_3297</name>
</gene>
<dbReference type="OrthoDB" id="1365103at2"/>
<dbReference type="RefSeq" id="WP_115889276.1">
    <property type="nucleotide sequence ID" value="NZ_QRDQ01000010.1"/>
</dbReference>
<organism evidence="1 2">
    <name type="scientific">Flavobacterium cutihirudinis</name>
    <dbReference type="NCBI Taxonomy" id="1265740"/>
    <lineage>
        <taxon>Bacteria</taxon>
        <taxon>Pseudomonadati</taxon>
        <taxon>Bacteroidota</taxon>
        <taxon>Flavobacteriia</taxon>
        <taxon>Flavobacteriales</taxon>
        <taxon>Flavobacteriaceae</taxon>
        <taxon>Flavobacterium</taxon>
    </lineage>
</organism>
<dbReference type="InterPro" id="IPR011006">
    <property type="entry name" value="CheY-like_superfamily"/>
</dbReference>
<evidence type="ECO:0000313" key="2">
    <source>
        <dbReference type="Proteomes" id="UP000257004"/>
    </source>
</evidence>
<keyword evidence="2" id="KW-1185">Reference proteome</keyword>
<sequence>MNAMNPIVLVEENQENRRLFKQVFLDLKVKNRILFYSTFLEAKRQLMAQEIMPFLVFSNVLHIGESNNDSHYKDIGVQMKCPCLFFSILFTQSFVIDPFAFPPKSYFITPCNTERFKNVINSIIQYWSERKSKEIYKVQSERRIRSASTSTKPSSS</sequence>
<name>A0A3D9FQF5_9FLAO</name>
<comment type="caution">
    <text evidence="1">The sequence shown here is derived from an EMBL/GenBank/DDBJ whole genome shotgun (WGS) entry which is preliminary data.</text>
</comment>
<proteinExistence type="predicted"/>
<dbReference type="SUPFAM" id="SSF52172">
    <property type="entry name" value="CheY-like"/>
    <property type="match status" value="1"/>
</dbReference>
<dbReference type="AlphaFoldDB" id="A0A3D9FQF5"/>
<evidence type="ECO:0000313" key="1">
    <source>
        <dbReference type="EMBL" id="RED22667.1"/>
    </source>
</evidence>
<protein>
    <recommendedName>
        <fullName evidence="3">CheY-like chemotaxis protein</fullName>
    </recommendedName>
</protein>
<dbReference type="EMBL" id="QRDQ01000010">
    <property type="protein sequence ID" value="RED22667.1"/>
    <property type="molecule type" value="Genomic_DNA"/>
</dbReference>
<evidence type="ECO:0008006" key="3">
    <source>
        <dbReference type="Google" id="ProtNLM"/>
    </source>
</evidence>
<reference evidence="1 2" key="1">
    <citation type="submission" date="2018-07" db="EMBL/GenBank/DDBJ databases">
        <title>Genomic Encyclopedia of Archaeal and Bacterial Type Strains, Phase II (KMG-II): from individual species to whole genera.</title>
        <authorList>
            <person name="Goeker M."/>
        </authorList>
    </citation>
    <scope>NUCLEOTIDE SEQUENCE [LARGE SCALE GENOMIC DNA]</scope>
    <source>
        <strain evidence="1 2">DSM 25795</strain>
    </source>
</reference>
<dbReference type="Proteomes" id="UP000257004">
    <property type="component" value="Unassembled WGS sequence"/>
</dbReference>